<evidence type="ECO:0000256" key="10">
    <source>
        <dbReference type="ARBA" id="ARBA00022989"/>
    </source>
</evidence>
<dbReference type="InterPro" id="IPR026031">
    <property type="entry name" value="Cyt_c_CcmB_bac"/>
</dbReference>
<keyword evidence="9 12" id="KW-0201">Cytochrome c-type biogenesis</keyword>
<evidence type="ECO:0000256" key="13">
    <source>
        <dbReference type="SAM" id="Phobius"/>
    </source>
</evidence>
<dbReference type="PANTHER" id="PTHR30070:SF1">
    <property type="entry name" value="CYTOCHROME C BIOGENESIS B-RELATED"/>
    <property type="match status" value="1"/>
</dbReference>
<dbReference type="GO" id="GO:1903607">
    <property type="term" value="P:cytochrome c biosynthetic process"/>
    <property type="evidence" value="ECO:0007669"/>
    <property type="project" value="TreeGrafter"/>
</dbReference>
<keyword evidence="6 12" id="KW-1003">Cell membrane</keyword>
<keyword evidence="15" id="KW-1185">Reference proteome</keyword>
<dbReference type="PRINTS" id="PR01414">
    <property type="entry name" value="CCMBBIOGNSIS"/>
</dbReference>
<evidence type="ECO:0000256" key="5">
    <source>
        <dbReference type="ARBA" id="ARBA00022448"/>
    </source>
</evidence>
<feature type="transmembrane region" description="Helical" evidence="13">
    <location>
        <begin position="132"/>
        <end position="154"/>
    </location>
</feature>
<evidence type="ECO:0000313" key="15">
    <source>
        <dbReference type="Proteomes" id="UP000235116"/>
    </source>
</evidence>
<evidence type="ECO:0000256" key="11">
    <source>
        <dbReference type="ARBA" id="ARBA00023136"/>
    </source>
</evidence>
<dbReference type="PIRSF" id="PIRSF002764">
    <property type="entry name" value="CcmB"/>
    <property type="match status" value="1"/>
</dbReference>
<organism evidence="14 15">
    <name type="scientific">Ketobacter alkanivorans</name>
    <dbReference type="NCBI Taxonomy" id="1917421"/>
    <lineage>
        <taxon>Bacteria</taxon>
        <taxon>Pseudomonadati</taxon>
        <taxon>Pseudomonadota</taxon>
        <taxon>Gammaproteobacteria</taxon>
        <taxon>Pseudomonadales</taxon>
        <taxon>Ketobacteraceae</taxon>
        <taxon>Ketobacter</taxon>
    </lineage>
</organism>
<dbReference type="InterPro" id="IPR003544">
    <property type="entry name" value="Cyt_c_biogenesis_CcmB"/>
</dbReference>
<dbReference type="GO" id="GO:0015232">
    <property type="term" value="F:heme transmembrane transporter activity"/>
    <property type="evidence" value="ECO:0007669"/>
    <property type="project" value="InterPro"/>
</dbReference>
<evidence type="ECO:0000256" key="4">
    <source>
        <dbReference type="ARBA" id="ARBA00016452"/>
    </source>
</evidence>
<dbReference type="Pfam" id="PF03379">
    <property type="entry name" value="CcmB"/>
    <property type="match status" value="1"/>
</dbReference>
<proteinExistence type="inferred from homology"/>
<comment type="function">
    <text evidence="1 12">Required for the export of heme to the periplasm for the biogenesis of c-type cytochromes.</text>
</comment>
<feature type="transmembrane region" description="Helical" evidence="13">
    <location>
        <begin position="92"/>
        <end position="120"/>
    </location>
</feature>
<gene>
    <name evidence="14" type="primary">ccmB</name>
    <name evidence="14" type="ORF">Kalk_19045</name>
</gene>
<feature type="transmembrane region" description="Helical" evidence="13">
    <location>
        <begin position="21"/>
        <end position="42"/>
    </location>
</feature>
<dbReference type="PANTHER" id="PTHR30070">
    <property type="entry name" value="HEME EXPORTER PROTEIN B"/>
    <property type="match status" value="1"/>
</dbReference>
<evidence type="ECO:0000256" key="7">
    <source>
        <dbReference type="ARBA" id="ARBA00022519"/>
    </source>
</evidence>
<keyword evidence="7 12" id="KW-0997">Cell inner membrane</keyword>
<dbReference type="NCBIfam" id="TIGR01190">
    <property type="entry name" value="ccmB"/>
    <property type="match status" value="1"/>
</dbReference>
<dbReference type="EMBL" id="CP022684">
    <property type="protein sequence ID" value="AUM15029.1"/>
    <property type="molecule type" value="Genomic_DNA"/>
</dbReference>
<evidence type="ECO:0000256" key="8">
    <source>
        <dbReference type="ARBA" id="ARBA00022692"/>
    </source>
</evidence>
<keyword evidence="5 12" id="KW-0813">Transport</keyword>
<dbReference type="AlphaFoldDB" id="A0A2K9LRR8"/>
<keyword evidence="10 13" id="KW-1133">Transmembrane helix</keyword>
<evidence type="ECO:0000256" key="9">
    <source>
        <dbReference type="ARBA" id="ARBA00022748"/>
    </source>
</evidence>
<feature type="transmembrane region" description="Helical" evidence="13">
    <location>
        <begin position="161"/>
        <end position="182"/>
    </location>
</feature>
<name>A0A2K9LRR8_9GAMM</name>
<keyword evidence="8 13" id="KW-0812">Transmembrane</keyword>
<dbReference type="OrthoDB" id="9799895at2"/>
<feature type="transmembrane region" description="Helical" evidence="13">
    <location>
        <begin position="54"/>
        <end position="72"/>
    </location>
</feature>
<reference evidence="15" key="1">
    <citation type="submission" date="2017-08" db="EMBL/GenBank/DDBJ databases">
        <title>Direct submision.</title>
        <authorList>
            <person name="Kim S.-J."/>
            <person name="Rhee S.-K."/>
        </authorList>
    </citation>
    <scope>NUCLEOTIDE SEQUENCE [LARGE SCALE GENOMIC DNA]</scope>
    <source>
        <strain evidence="15">GI5</strain>
    </source>
</reference>
<feature type="transmembrane region" description="Helical" evidence="13">
    <location>
        <begin position="194"/>
        <end position="217"/>
    </location>
</feature>
<accession>A0A2K9LRR8</accession>
<evidence type="ECO:0000256" key="12">
    <source>
        <dbReference type="PIRNR" id="PIRNR002764"/>
    </source>
</evidence>
<dbReference type="KEGG" id="kak:Kalk_19045"/>
<sequence>MWSGMIAILKRDLLIAFRQRTDMVNPLFFFIMVIALFPLGIGPEPGTLQKIGPGVIWIAALLSTLLSVDSLFRQDFDDGSLELSLLSPQPLFIMAFGKVVAHWLVTALPLICVAPVLSVMLFMDAATVKVTLYSLLLGTPILSMISAIGAALTVGLRKGGVLIAVIALPLYIPVLIFGTSAVEAASMTLPYVGQLAYLAAFLVLALTFAPFAIAAALRISVTSQ</sequence>
<protein>
    <recommendedName>
        <fullName evidence="4 12">Heme exporter protein B</fullName>
    </recommendedName>
</protein>
<comment type="similarity">
    <text evidence="3 12">Belongs to the CcmB/CycW/HelB family.</text>
</comment>
<evidence type="ECO:0000256" key="2">
    <source>
        <dbReference type="ARBA" id="ARBA00004429"/>
    </source>
</evidence>
<dbReference type="GO" id="GO:0005886">
    <property type="term" value="C:plasma membrane"/>
    <property type="evidence" value="ECO:0007669"/>
    <property type="project" value="UniProtKB-SubCell"/>
</dbReference>
<comment type="subcellular location">
    <subcellularLocation>
        <location evidence="2">Cell inner membrane</location>
        <topology evidence="2">Multi-pass membrane protein</topology>
    </subcellularLocation>
</comment>
<evidence type="ECO:0000256" key="3">
    <source>
        <dbReference type="ARBA" id="ARBA00010544"/>
    </source>
</evidence>
<dbReference type="GO" id="GO:0017004">
    <property type="term" value="P:cytochrome complex assembly"/>
    <property type="evidence" value="ECO:0007669"/>
    <property type="project" value="UniProtKB-KW"/>
</dbReference>
<dbReference type="Proteomes" id="UP000235116">
    <property type="component" value="Chromosome"/>
</dbReference>
<evidence type="ECO:0000256" key="6">
    <source>
        <dbReference type="ARBA" id="ARBA00022475"/>
    </source>
</evidence>
<evidence type="ECO:0000256" key="1">
    <source>
        <dbReference type="ARBA" id="ARBA00002442"/>
    </source>
</evidence>
<evidence type="ECO:0000313" key="14">
    <source>
        <dbReference type="EMBL" id="AUM15029.1"/>
    </source>
</evidence>
<keyword evidence="11 12" id="KW-0472">Membrane</keyword>